<dbReference type="PANTHER" id="PTHR46295:SF1">
    <property type="entry name" value="ENDOPLASMIC RETICULUM RESIDENT PROTEIN 44"/>
    <property type="match status" value="1"/>
</dbReference>
<dbReference type="InterPro" id="IPR013766">
    <property type="entry name" value="Thioredoxin_domain"/>
</dbReference>
<organism evidence="4 5">
    <name type="scientific">Macrostomum lignano</name>
    <dbReference type="NCBI Taxonomy" id="282301"/>
    <lineage>
        <taxon>Eukaryota</taxon>
        <taxon>Metazoa</taxon>
        <taxon>Spiralia</taxon>
        <taxon>Lophotrochozoa</taxon>
        <taxon>Platyhelminthes</taxon>
        <taxon>Rhabditophora</taxon>
        <taxon>Macrostomorpha</taxon>
        <taxon>Macrostomida</taxon>
        <taxon>Macrostomidae</taxon>
        <taxon>Macrostomum</taxon>
    </lineage>
</organism>
<evidence type="ECO:0000256" key="2">
    <source>
        <dbReference type="SAM" id="SignalP"/>
    </source>
</evidence>
<evidence type="ECO:0000313" key="5">
    <source>
        <dbReference type="WBParaSite" id="maker-uti_cns_0000020-snap-gene-0.20-mRNA-1"/>
    </source>
</evidence>
<dbReference type="Gene3D" id="3.40.30.10">
    <property type="entry name" value="Glutaredoxin"/>
    <property type="match status" value="3"/>
</dbReference>
<dbReference type="WBParaSite" id="maker-uti_cns_0000020-snap-gene-0.20-mRNA-1">
    <property type="protein sequence ID" value="maker-uti_cns_0000020-snap-gene-0.20-mRNA-1"/>
    <property type="gene ID" value="maker-uti_cns_0000020-snap-gene-0.20"/>
</dbReference>
<dbReference type="GO" id="GO:0006457">
    <property type="term" value="P:protein folding"/>
    <property type="evidence" value="ECO:0007669"/>
    <property type="project" value="TreeGrafter"/>
</dbReference>
<dbReference type="GO" id="GO:0003756">
    <property type="term" value="F:protein disulfide isomerase activity"/>
    <property type="evidence" value="ECO:0007669"/>
    <property type="project" value="TreeGrafter"/>
</dbReference>
<feature type="compositionally biased region" description="Polar residues" evidence="1">
    <location>
        <begin position="384"/>
        <end position="403"/>
    </location>
</feature>
<evidence type="ECO:0000313" key="4">
    <source>
        <dbReference type="Proteomes" id="UP000095280"/>
    </source>
</evidence>
<evidence type="ECO:0000256" key="1">
    <source>
        <dbReference type="SAM" id="MobiDB-lite"/>
    </source>
</evidence>
<feature type="signal peptide" evidence="2">
    <location>
        <begin position="1"/>
        <end position="17"/>
    </location>
</feature>
<dbReference type="Proteomes" id="UP000095280">
    <property type="component" value="Unplaced"/>
</dbReference>
<dbReference type="AlphaFoldDB" id="A0A1I8FUX5"/>
<feature type="domain" description="Thioredoxin" evidence="3">
    <location>
        <begin position="11"/>
        <end position="129"/>
    </location>
</feature>
<protein>
    <submittedName>
        <fullName evidence="5">Thioredoxin domain-containing protein</fullName>
    </submittedName>
</protein>
<name>A0A1I8FUX5_9PLAT</name>
<sequence length="438" mass="49275">MLKQICLLILSLSVGGASVVQLNDANVKSVLAASKFSFVNFYADWCHFSQALSPIIEEVGKKLKQEFPDDSQLIVGKVDCDREVNLAQSFKVNKYPTMKVFRFGQMQKREYRGQRSVEAISEFIRTQLAETVIRIEKSESEPTDAVPIPLEKDQGGIVGFFTSNNSTGFVEFSRVASMLRDDCKFISVVGIKGEPEKIVFQKGPDVGSRISLPKPGEDSLKEFVMSQCVPLVREITFQNAEELTEEGLPFFILFYPNDDSAIVDSFKSVVERHLSHHRRSVNFLTGQGAVFSHPLHHLGKTVSDLPVVAIDSFKHMYVFPHDVRDSLQNHPERFSDFVADLQSGKLHREFHHGPDPTTAASPQHVEVPPEQPGEKDHAPRTDQAKQQPPSHATSPPKSVFKNLSPSRIGTPFCATSYKHFFLNKQCRRLLERTAYWDS</sequence>
<feature type="compositionally biased region" description="Basic and acidic residues" evidence="1">
    <location>
        <begin position="372"/>
        <end position="383"/>
    </location>
</feature>
<dbReference type="Pfam" id="PF13848">
    <property type="entry name" value="Thioredoxin_6"/>
    <property type="match status" value="1"/>
</dbReference>
<keyword evidence="2" id="KW-0732">Signal</keyword>
<accession>A0A1I8FUX5</accession>
<evidence type="ECO:0000259" key="3">
    <source>
        <dbReference type="PROSITE" id="PS51352"/>
    </source>
</evidence>
<proteinExistence type="predicted"/>
<dbReference type="Pfam" id="PF00085">
    <property type="entry name" value="Thioredoxin"/>
    <property type="match status" value="1"/>
</dbReference>
<dbReference type="InterPro" id="IPR052643">
    <property type="entry name" value="ERP44"/>
</dbReference>
<dbReference type="PANTHER" id="PTHR46295">
    <property type="entry name" value="ENDOPLASMIC RETICULUM RESIDENT PROTEIN 44"/>
    <property type="match status" value="1"/>
</dbReference>
<feature type="region of interest" description="Disordered" evidence="1">
    <location>
        <begin position="347"/>
        <end position="403"/>
    </location>
</feature>
<dbReference type="PROSITE" id="PS51352">
    <property type="entry name" value="THIOREDOXIN_2"/>
    <property type="match status" value="1"/>
</dbReference>
<reference evidence="5" key="1">
    <citation type="submission" date="2016-11" db="UniProtKB">
        <authorList>
            <consortium name="WormBaseParasite"/>
        </authorList>
    </citation>
    <scope>IDENTIFICATION</scope>
</reference>
<feature type="chain" id="PRO_5009318873" evidence="2">
    <location>
        <begin position="18"/>
        <end position="438"/>
    </location>
</feature>
<dbReference type="InterPro" id="IPR036249">
    <property type="entry name" value="Thioredoxin-like_sf"/>
</dbReference>
<keyword evidence="4" id="KW-1185">Reference proteome</keyword>
<dbReference type="GO" id="GO:0005789">
    <property type="term" value="C:endoplasmic reticulum membrane"/>
    <property type="evidence" value="ECO:0007669"/>
    <property type="project" value="TreeGrafter"/>
</dbReference>
<dbReference type="GO" id="GO:0005793">
    <property type="term" value="C:endoplasmic reticulum-Golgi intermediate compartment"/>
    <property type="evidence" value="ECO:0007669"/>
    <property type="project" value="TreeGrafter"/>
</dbReference>
<dbReference type="SUPFAM" id="SSF52833">
    <property type="entry name" value="Thioredoxin-like"/>
    <property type="match status" value="3"/>
</dbReference>